<dbReference type="InterPro" id="IPR017907">
    <property type="entry name" value="Znf_RING_CS"/>
</dbReference>
<feature type="compositionally biased region" description="Polar residues" evidence="7">
    <location>
        <begin position="23"/>
        <end position="37"/>
    </location>
</feature>
<comment type="caution">
    <text evidence="9">The sequence shown here is derived from an EMBL/GenBank/DDBJ whole genome shotgun (WGS) entry which is preliminary data.</text>
</comment>
<feature type="compositionally biased region" description="Polar residues" evidence="7">
    <location>
        <begin position="92"/>
        <end position="103"/>
    </location>
</feature>
<dbReference type="PROSITE" id="PS00518">
    <property type="entry name" value="ZF_RING_1"/>
    <property type="match status" value="1"/>
</dbReference>
<feature type="compositionally biased region" description="Polar residues" evidence="7">
    <location>
        <begin position="380"/>
        <end position="401"/>
    </location>
</feature>
<dbReference type="GO" id="GO:0008270">
    <property type="term" value="F:zinc ion binding"/>
    <property type="evidence" value="ECO:0007669"/>
    <property type="project" value="UniProtKB-KW"/>
</dbReference>
<feature type="region of interest" description="Disordered" evidence="7">
    <location>
        <begin position="1"/>
        <end position="37"/>
    </location>
</feature>
<organism evidence="9 10">
    <name type="scientific">Heracleum sosnowskyi</name>
    <dbReference type="NCBI Taxonomy" id="360622"/>
    <lineage>
        <taxon>Eukaryota</taxon>
        <taxon>Viridiplantae</taxon>
        <taxon>Streptophyta</taxon>
        <taxon>Embryophyta</taxon>
        <taxon>Tracheophyta</taxon>
        <taxon>Spermatophyta</taxon>
        <taxon>Magnoliopsida</taxon>
        <taxon>eudicotyledons</taxon>
        <taxon>Gunneridae</taxon>
        <taxon>Pentapetalae</taxon>
        <taxon>asterids</taxon>
        <taxon>campanulids</taxon>
        <taxon>Apiales</taxon>
        <taxon>Apiaceae</taxon>
        <taxon>Apioideae</taxon>
        <taxon>apioid superclade</taxon>
        <taxon>Tordylieae</taxon>
        <taxon>Tordyliinae</taxon>
        <taxon>Heracleum</taxon>
    </lineage>
</organism>
<feature type="region of interest" description="Disordered" evidence="7">
    <location>
        <begin position="51"/>
        <end position="175"/>
    </location>
</feature>
<dbReference type="CDD" id="cd16536">
    <property type="entry name" value="RING-HC_RNF10"/>
    <property type="match status" value="1"/>
</dbReference>
<feature type="compositionally biased region" description="Low complexity" evidence="7">
    <location>
        <begin position="120"/>
        <end position="134"/>
    </location>
</feature>
<protein>
    <submittedName>
        <fullName evidence="9">Lysosomal alpha-mannosidase-like</fullName>
    </submittedName>
</protein>
<gene>
    <name evidence="9" type="ORF">POM88_045744</name>
</gene>
<evidence type="ECO:0000256" key="6">
    <source>
        <dbReference type="PROSITE-ProRule" id="PRU00175"/>
    </source>
</evidence>
<evidence type="ECO:0000256" key="3">
    <source>
        <dbReference type="ARBA" id="ARBA00022723"/>
    </source>
</evidence>
<dbReference type="PROSITE" id="PS50089">
    <property type="entry name" value="ZF_RING_2"/>
    <property type="match status" value="1"/>
</dbReference>
<evidence type="ECO:0000256" key="4">
    <source>
        <dbReference type="ARBA" id="ARBA00022771"/>
    </source>
</evidence>
<dbReference type="AlphaFoldDB" id="A0AAD8H801"/>
<keyword evidence="5" id="KW-0862">Zinc</keyword>
<evidence type="ECO:0000256" key="2">
    <source>
        <dbReference type="ARBA" id="ARBA00022490"/>
    </source>
</evidence>
<feature type="compositionally biased region" description="Basic and acidic residues" evidence="7">
    <location>
        <begin position="688"/>
        <end position="699"/>
    </location>
</feature>
<dbReference type="PANTHER" id="PTHR12983">
    <property type="entry name" value="RING FINGER 10 FAMILY MEMBER"/>
    <property type="match status" value="1"/>
</dbReference>
<proteinExistence type="predicted"/>
<dbReference type="Gene3D" id="3.30.40.10">
    <property type="entry name" value="Zinc/RING finger domain, C3HC4 (zinc finger)"/>
    <property type="match status" value="1"/>
</dbReference>
<dbReference type="GO" id="GO:0045944">
    <property type="term" value="P:positive regulation of transcription by RNA polymerase II"/>
    <property type="evidence" value="ECO:0007669"/>
    <property type="project" value="TreeGrafter"/>
</dbReference>
<dbReference type="GO" id="GO:0000976">
    <property type="term" value="F:transcription cis-regulatory region binding"/>
    <property type="evidence" value="ECO:0007669"/>
    <property type="project" value="TreeGrafter"/>
</dbReference>
<dbReference type="SUPFAM" id="SSF57850">
    <property type="entry name" value="RING/U-box"/>
    <property type="match status" value="1"/>
</dbReference>
<accession>A0AAD8H801</accession>
<dbReference type="InterPro" id="IPR018957">
    <property type="entry name" value="Znf_C3HC4_RING-type"/>
</dbReference>
<reference evidence="9" key="1">
    <citation type="submission" date="2023-02" db="EMBL/GenBank/DDBJ databases">
        <title>Genome of toxic invasive species Heracleum sosnowskyi carries increased number of genes despite the absence of recent whole-genome duplications.</title>
        <authorList>
            <person name="Schelkunov M."/>
            <person name="Shtratnikova V."/>
            <person name="Makarenko M."/>
            <person name="Klepikova A."/>
            <person name="Omelchenko D."/>
            <person name="Novikova G."/>
            <person name="Obukhova E."/>
            <person name="Bogdanov V."/>
            <person name="Penin A."/>
            <person name="Logacheva M."/>
        </authorList>
    </citation>
    <scope>NUCLEOTIDE SEQUENCE</scope>
    <source>
        <strain evidence="9">Hsosn_3</strain>
        <tissue evidence="9">Leaf</tissue>
    </source>
</reference>
<keyword evidence="4 6" id="KW-0863">Zinc-finger</keyword>
<feature type="compositionally biased region" description="Polar residues" evidence="7">
    <location>
        <begin position="663"/>
        <end position="682"/>
    </location>
</feature>
<feature type="compositionally biased region" description="Basic and acidic residues" evidence="7">
    <location>
        <begin position="72"/>
        <end position="81"/>
    </location>
</feature>
<feature type="domain" description="RING-type" evidence="8">
    <location>
        <begin position="224"/>
        <end position="269"/>
    </location>
</feature>
<dbReference type="InterPro" id="IPR013083">
    <property type="entry name" value="Znf_RING/FYVE/PHD"/>
</dbReference>
<evidence type="ECO:0000256" key="5">
    <source>
        <dbReference type="ARBA" id="ARBA00022833"/>
    </source>
</evidence>
<dbReference type="SMART" id="SM00184">
    <property type="entry name" value="RING"/>
    <property type="match status" value="1"/>
</dbReference>
<dbReference type="Pfam" id="PF00097">
    <property type="entry name" value="zf-C3HC4"/>
    <property type="match status" value="1"/>
</dbReference>
<evidence type="ECO:0000313" key="9">
    <source>
        <dbReference type="EMBL" id="KAK1361270.1"/>
    </source>
</evidence>
<dbReference type="EMBL" id="JAUIZM010000010">
    <property type="protein sequence ID" value="KAK1361270.1"/>
    <property type="molecule type" value="Genomic_DNA"/>
</dbReference>
<dbReference type="PANTHER" id="PTHR12983:SF9">
    <property type="entry name" value="E3 UBIQUITIN-PROTEIN LIGASE RNF10"/>
    <property type="match status" value="1"/>
</dbReference>
<feature type="compositionally biased region" description="Low complexity" evidence="7">
    <location>
        <begin position="1"/>
        <end position="22"/>
    </location>
</feature>
<dbReference type="GO" id="GO:0005737">
    <property type="term" value="C:cytoplasm"/>
    <property type="evidence" value="ECO:0007669"/>
    <property type="project" value="UniProtKB-SubCell"/>
</dbReference>
<dbReference type="InterPro" id="IPR001841">
    <property type="entry name" value="Znf_RING"/>
</dbReference>
<keyword evidence="3" id="KW-0479">Metal-binding</keyword>
<name>A0AAD8H801_9APIA</name>
<evidence type="ECO:0000256" key="7">
    <source>
        <dbReference type="SAM" id="MobiDB-lite"/>
    </source>
</evidence>
<sequence length="717" mass="79504">MSILPSSNSTHSSASTLHSSNPISSDNGAQHQHLLQFSNSPFQSLHVSDSIAASDHNSSGSVAQTAHSSDGSSKKMNEARKPHGKKGYAHHNTGTSFQRQTAGQMGVASAQHRGKSEAIGSAASQQPSGSTPSSGRKGQMVNGNHLLNFQYDPISRSRSRGSPPPPRKQQKRRPYNKDLFLQANYKFVLLDSGNYAPETMDPDKALHWEDIICVKYSTPLPVQCPICLEDPLCPQITSCGHIFCFPCILRYLAGEDDFKVECSKKCPLCFMMISVKDMYTIYIENVKQYHLGDVIEFMLLTRQKDSFNLALKNKHGMCSVEEVHDSFSKFTFTSDVDLSVREVISELDNWLARADSNLVDDLSMLPYVCAAREQLEQRKTNWNVHQAGNGDDTSANSSGHTRSPLAKNLMPEMLSSSVNDKPTGFRIPGHNLKDGESCMVQVSNAIGSPEVCDEVLSSSCNDDKSVQMQANDFQDKKENDSYNFYQAVDGQHLILHSINLKCLLHHYGSYDRLPHRIHGKILQLETVTQSEAMRKRYRYLSHFSLTTTFQLCEIDLSDSLPLDALFPFIDEIKNREKQRKRVARKEQEEKIKAEVAAATEFLTMPYNFAQPSHDFSPNFSMDDFEALGSSAVVSVIPPAVGERPLFSNVTRLGFAAAHDSRSLSQTDVASNSSPSGTQSFANIISRAKPAETKINETGKKGKKPSRVLLSTAGGRRY</sequence>
<evidence type="ECO:0000256" key="1">
    <source>
        <dbReference type="ARBA" id="ARBA00004496"/>
    </source>
</evidence>
<keyword evidence="10" id="KW-1185">Reference proteome</keyword>
<comment type="subcellular location">
    <subcellularLocation>
        <location evidence="1">Cytoplasm</location>
    </subcellularLocation>
</comment>
<keyword evidence="2" id="KW-0963">Cytoplasm</keyword>
<feature type="compositionally biased region" description="Polar residues" evidence="7">
    <location>
        <begin position="55"/>
        <end position="71"/>
    </location>
</feature>
<dbReference type="Proteomes" id="UP001237642">
    <property type="component" value="Unassembled WGS sequence"/>
</dbReference>
<reference evidence="9" key="2">
    <citation type="submission" date="2023-05" db="EMBL/GenBank/DDBJ databases">
        <authorList>
            <person name="Schelkunov M.I."/>
        </authorList>
    </citation>
    <scope>NUCLEOTIDE SEQUENCE</scope>
    <source>
        <strain evidence="9">Hsosn_3</strain>
        <tissue evidence="9">Leaf</tissue>
    </source>
</reference>
<feature type="region of interest" description="Disordered" evidence="7">
    <location>
        <begin position="380"/>
        <end position="405"/>
    </location>
</feature>
<feature type="region of interest" description="Disordered" evidence="7">
    <location>
        <begin position="663"/>
        <end position="717"/>
    </location>
</feature>
<dbReference type="InterPro" id="IPR039739">
    <property type="entry name" value="MAG2/RNF10"/>
</dbReference>
<evidence type="ECO:0000313" key="10">
    <source>
        <dbReference type="Proteomes" id="UP001237642"/>
    </source>
</evidence>
<evidence type="ECO:0000259" key="8">
    <source>
        <dbReference type="PROSITE" id="PS50089"/>
    </source>
</evidence>